<keyword evidence="8 10" id="KW-0472">Membrane</keyword>
<evidence type="ECO:0000256" key="6">
    <source>
        <dbReference type="ARBA" id="ARBA00022840"/>
    </source>
</evidence>
<evidence type="ECO:0000256" key="11">
    <source>
        <dbReference type="SAM" id="SignalP"/>
    </source>
</evidence>
<evidence type="ECO:0000256" key="7">
    <source>
        <dbReference type="ARBA" id="ARBA00022989"/>
    </source>
</evidence>
<dbReference type="SUPFAM" id="SSF56112">
    <property type="entry name" value="Protein kinase-like (PK-like)"/>
    <property type="match status" value="1"/>
</dbReference>
<evidence type="ECO:0000313" key="14">
    <source>
        <dbReference type="Proteomes" id="UP000243459"/>
    </source>
</evidence>
<dbReference type="InterPro" id="IPR000719">
    <property type="entry name" value="Prot_kinase_dom"/>
</dbReference>
<evidence type="ECO:0000256" key="9">
    <source>
        <dbReference type="ARBA" id="ARBA00023157"/>
    </source>
</evidence>
<comment type="subcellular location">
    <subcellularLocation>
        <location evidence="1">Cell membrane</location>
        <topology evidence="1">Single-pass membrane protein</topology>
    </subcellularLocation>
</comment>
<reference evidence="14" key="1">
    <citation type="journal article" date="2017" name="Nat. Commun.">
        <title>The asparagus genome sheds light on the origin and evolution of a young Y chromosome.</title>
        <authorList>
            <person name="Harkess A."/>
            <person name="Zhou J."/>
            <person name="Xu C."/>
            <person name="Bowers J.E."/>
            <person name="Van der Hulst R."/>
            <person name="Ayyampalayam S."/>
            <person name="Mercati F."/>
            <person name="Riccardi P."/>
            <person name="McKain M.R."/>
            <person name="Kakrana A."/>
            <person name="Tang H."/>
            <person name="Ray J."/>
            <person name="Groenendijk J."/>
            <person name="Arikit S."/>
            <person name="Mathioni S.M."/>
            <person name="Nakano M."/>
            <person name="Shan H."/>
            <person name="Telgmann-Rauber A."/>
            <person name="Kanno A."/>
            <person name="Yue Z."/>
            <person name="Chen H."/>
            <person name="Li W."/>
            <person name="Chen Y."/>
            <person name="Xu X."/>
            <person name="Zhang Y."/>
            <person name="Luo S."/>
            <person name="Chen H."/>
            <person name="Gao J."/>
            <person name="Mao Z."/>
            <person name="Pires J.C."/>
            <person name="Luo M."/>
            <person name="Kudrna D."/>
            <person name="Wing R.A."/>
            <person name="Meyers B.C."/>
            <person name="Yi K."/>
            <person name="Kong H."/>
            <person name="Lavrijsen P."/>
            <person name="Sunseri F."/>
            <person name="Falavigna A."/>
            <person name="Ye Y."/>
            <person name="Leebens-Mack J.H."/>
            <person name="Chen G."/>
        </authorList>
    </citation>
    <scope>NUCLEOTIDE SEQUENCE [LARGE SCALE GENOMIC DNA]</scope>
    <source>
        <strain evidence="14">cv. DH0086</strain>
    </source>
</reference>
<dbReference type="InterPro" id="IPR052611">
    <property type="entry name" value="Plant_RLK_LysM"/>
</dbReference>
<dbReference type="FunFam" id="1.10.510.10:FF:000468">
    <property type="entry name" value="PTI1-like tyrosine-protein kinase 3"/>
    <property type="match status" value="1"/>
</dbReference>
<evidence type="ECO:0000256" key="4">
    <source>
        <dbReference type="ARBA" id="ARBA00022729"/>
    </source>
</evidence>
<keyword evidence="5" id="KW-0547">Nucleotide-binding</keyword>
<evidence type="ECO:0000313" key="13">
    <source>
        <dbReference type="EMBL" id="ONK79001.1"/>
    </source>
</evidence>
<feature type="transmembrane region" description="Helical" evidence="10">
    <location>
        <begin position="277"/>
        <end position="300"/>
    </location>
</feature>
<evidence type="ECO:0000256" key="10">
    <source>
        <dbReference type="SAM" id="Phobius"/>
    </source>
</evidence>
<dbReference type="OMA" id="AREPYYQ"/>
<dbReference type="GO" id="GO:0005524">
    <property type="term" value="F:ATP binding"/>
    <property type="evidence" value="ECO:0007669"/>
    <property type="project" value="UniProtKB-KW"/>
</dbReference>
<dbReference type="Gene3D" id="1.10.510.10">
    <property type="entry name" value="Transferase(Phosphotransferase) domain 1"/>
    <property type="match status" value="1"/>
</dbReference>
<dbReference type="GO" id="GO:0004672">
    <property type="term" value="F:protein kinase activity"/>
    <property type="evidence" value="ECO:0007669"/>
    <property type="project" value="InterPro"/>
</dbReference>
<sequence length="660" mass="72864">MKPARISSSFLLLLLLVLVLVLPSAKSSRATSVNNPQLNCAPPPTHHVLGYALQLPPSCPPSFSFRPQAPHLQSPSLLNSLLVLQPHPSSSDPPPANGLVTLPRHLPPAREPYYQPQRDYRIKPRARLLRHRQRHLPWASPLAKAMIRPEPLSTTPGGWPLGRAHVPIAAAADPEQRRAGAKYLLTYLVTWRGTDDCPPSPRGSADRAIGAVLPRRQLAGLWRRHLTFPTLLIPLAHANEQSVQAPGRRRRLGGTEKRRASVKRGDGVRGAFLAKKWVFVGVGIGAGFVVLCGLLGWYYFCCFRLRGRQLLGDMPVQQAKKAGVSTSSEYGALSGKASTGTFMSSEIRGFVEALVVYRFSDLEKATGFFAEDHRIRGYRAVINGDDAAVKRINGDVSSEIRILKRINHSNVVRLSGFCVHEGNTYLVYEFAENGALSDWLHHGKGSVDRVLSWKHRVRVAYDVADGLNYLHNYTDPPYIHKNLKSSNILLDSEFRAKLGNFGLARAVEEEEKGLQLTRHVVGTQGYMAPEYLEHGLITPKLDVFAFGVIILELLSGKEAIFAKDGDNKGEVLLWASIREVMKGENVRSQVRDFIDPCLGNEYPFDLAFAMAEVALRCVVVEPGSRPAMAEVVTSLSAIYNSTLDWDPSDVGNMSSVVRGR</sequence>
<keyword evidence="14" id="KW-1185">Reference proteome</keyword>
<dbReference type="GO" id="GO:0042803">
    <property type="term" value="F:protein homodimerization activity"/>
    <property type="evidence" value="ECO:0007669"/>
    <property type="project" value="EnsemblPlants"/>
</dbReference>
<dbReference type="GO" id="GO:0008061">
    <property type="term" value="F:chitin binding"/>
    <property type="evidence" value="ECO:0007669"/>
    <property type="project" value="EnsemblPlants"/>
</dbReference>
<feature type="chain" id="PRO_5024434714" description="Protein kinase domain-containing protein" evidence="11">
    <location>
        <begin position="28"/>
        <end position="660"/>
    </location>
</feature>
<organism evidence="13 14">
    <name type="scientific">Asparagus officinalis</name>
    <name type="common">Garden asparagus</name>
    <dbReference type="NCBI Taxonomy" id="4686"/>
    <lineage>
        <taxon>Eukaryota</taxon>
        <taxon>Viridiplantae</taxon>
        <taxon>Streptophyta</taxon>
        <taxon>Embryophyta</taxon>
        <taxon>Tracheophyta</taxon>
        <taxon>Spermatophyta</taxon>
        <taxon>Magnoliopsida</taxon>
        <taxon>Liliopsida</taxon>
        <taxon>Asparagales</taxon>
        <taxon>Asparagaceae</taxon>
        <taxon>Asparagoideae</taxon>
        <taxon>Asparagus</taxon>
    </lineage>
</organism>
<dbReference type="PANTHER" id="PTHR45927">
    <property type="entry name" value="LYSM-DOMAIN RECEPTOR-LIKE KINASE-RELATED"/>
    <property type="match status" value="1"/>
</dbReference>
<dbReference type="GO" id="GO:0045087">
    <property type="term" value="P:innate immune response"/>
    <property type="evidence" value="ECO:0007669"/>
    <property type="project" value="EnsemblPlants"/>
</dbReference>
<keyword evidence="7 10" id="KW-1133">Transmembrane helix</keyword>
<dbReference type="PROSITE" id="PS50011">
    <property type="entry name" value="PROTEIN_KINASE_DOM"/>
    <property type="match status" value="1"/>
</dbReference>
<dbReference type="AlphaFoldDB" id="A0A5P1FQK7"/>
<proteinExistence type="predicted"/>
<dbReference type="Gene3D" id="3.30.200.20">
    <property type="entry name" value="Phosphorylase Kinase, domain 1"/>
    <property type="match status" value="1"/>
</dbReference>
<dbReference type="GO" id="GO:0005886">
    <property type="term" value="C:plasma membrane"/>
    <property type="evidence" value="ECO:0007669"/>
    <property type="project" value="UniProtKB-SubCell"/>
</dbReference>
<protein>
    <recommendedName>
        <fullName evidence="12">Protein kinase domain-containing protein</fullName>
    </recommendedName>
</protein>
<dbReference type="EMBL" id="CM007381">
    <property type="protein sequence ID" value="ONK79001.1"/>
    <property type="molecule type" value="Genomic_DNA"/>
</dbReference>
<evidence type="ECO:0000256" key="3">
    <source>
        <dbReference type="ARBA" id="ARBA00022692"/>
    </source>
</evidence>
<gene>
    <name evidence="13" type="ORF">A4U43_C01F1850</name>
</gene>
<dbReference type="InterPro" id="IPR011009">
    <property type="entry name" value="Kinase-like_dom_sf"/>
</dbReference>
<evidence type="ECO:0000256" key="2">
    <source>
        <dbReference type="ARBA" id="ARBA00022475"/>
    </source>
</evidence>
<feature type="domain" description="Protein kinase" evidence="12">
    <location>
        <begin position="328"/>
        <end position="643"/>
    </location>
</feature>
<keyword evidence="3 10" id="KW-0812">Transmembrane</keyword>
<feature type="signal peptide" evidence="11">
    <location>
        <begin position="1"/>
        <end position="27"/>
    </location>
</feature>
<dbReference type="Pfam" id="PF00069">
    <property type="entry name" value="Pkinase"/>
    <property type="match status" value="1"/>
</dbReference>
<dbReference type="GO" id="GO:0071323">
    <property type="term" value="P:cellular response to chitin"/>
    <property type="evidence" value="ECO:0007669"/>
    <property type="project" value="EnsemblPlants"/>
</dbReference>
<evidence type="ECO:0000256" key="5">
    <source>
        <dbReference type="ARBA" id="ARBA00022741"/>
    </source>
</evidence>
<keyword evidence="9" id="KW-1015">Disulfide bond</keyword>
<dbReference type="Gramene" id="ONK79001">
    <property type="protein sequence ID" value="ONK79001"/>
    <property type="gene ID" value="A4U43_C01F1850"/>
</dbReference>
<dbReference type="Proteomes" id="UP000243459">
    <property type="component" value="Chromosome 1"/>
</dbReference>
<dbReference type="PANTHER" id="PTHR45927:SF6">
    <property type="entry name" value="PROTEIN LYK5"/>
    <property type="match status" value="1"/>
</dbReference>
<keyword evidence="4 11" id="KW-0732">Signal</keyword>
<evidence type="ECO:0000256" key="8">
    <source>
        <dbReference type="ARBA" id="ARBA00023136"/>
    </source>
</evidence>
<evidence type="ECO:0000259" key="12">
    <source>
        <dbReference type="PROSITE" id="PS50011"/>
    </source>
</evidence>
<keyword evidence="2" id="KW-1003">Cell membrane</keyword>
<keyword evidence="6" id="KW-0067">ATP-binding</keyword>
<name>A0A5P1FQK7_ASPOF</name>
<evidence type="ECO:0000256" key="1">
    <source>
        <dbReference type="ARBA" id="ARBA00004162"/>
    </source>
</evidence>
<accession>A0A5P1FQK7</accession>